<feature type="region of interest" description="Disordered" evidence="1">
    <location>
        <begin position="578"/>
        <end position="605"/>
    </location>
</feature>
<feature type="compositionally biased region" description="Basic and acidic residues" evidence="1">
    <location>
        <begin position="457"/>
        <end position="470"/>
    </location>
</feature>
<gene>
    <name evidence="2" type="ORF">F2P81_006799</name>
</gene>
<protein>
    <submittedName>
        <fullName evidence="2">Uncharacterized protein</fullName>
    </submittedName>
</protein>
<dbReference type="AlphaFoldDB" id="A0A6A4TDF6"/>
<feature type="compositionally biased region" description="Basic residues" evidence="1">
    <location>
        <begin position="140"/>
        <end position="150"/>
    </location>
</feature>
<feature type="region of interest" description="Disordered" evidence="1">
    <location>
        <begin position="83"/>
        <end position="150"/>
    </location>
</feature>
<sequence length="647" mass="71834">MSSALPHAAAAPGMLPYGNTEFGNFRFLFVALETASLHQTHLNAARGLRGSGGLFEVERVGRRLMCDFEDRDAFWEFLISPGKGKRKRKNSQKAQKCVKRRNDIDAKTNESNYDDAKKKKKMKKKKKKNPKYKEAMGERKVKKKEWKKKNKASVALDDSFIFTQGVSGESGPAAKPEPKPDRVQTKTKRKKVAFDLSPRYIPAKRPKFVPSTPKEKHVAGGGESRSPVAATQRGQTQPSDDDSPCASDDINSQDLFITQKTFRTSPREPSGGEALGTTPPPIARPLPDGSNLQQRRKRDEEQMTASKEEEEEEEERWLFTQRRPEEESFPRQTESNSNPRGANPFLDDPVVVNSSLDVSKSCPSSRQSPPGRLDSDGASPLPRRTSKSTTSSTQTENFFTAELSSYLRFCQKSLRVENAEALDLSLPLRARNDLGRCSSVTETGHGGPGRRPSCSSDSKDAEVKKEEPPGRQRCSVRLQRKLGKRTPSPQSESEAKSADAMTSSEDCDATGKPDLTQVRAVQTRLNESFFFKAKGDGPSQRPASPLMKLAQGREVTGGKGRQHPRRVLRHLVVSEELDANPAPEVEEDVDGDGDRQQQAVEAQAAAAGAALREVLVHRRRVEQPQQGNYRDQSHHHGQGEHTGELWF</sequence>
<feature type="compositionally biased region" description="Low complexity" evidence="1">
    <location>
        <begin position="596"/>
        <end position="605"/>
    </location>
</feature>
<feature type="region of interest" description="Disordered" evidence="1">
    <location>
        <begin position="165"/>
        <end position="396"/>
    </location>
</feature>
<feature type="compositionally biased region" description="Basic residues" evidence="1">
    <location>
        <begin position="118"/>
        <end position="130"/>
    </location>
</feature>
<evidence type="ECO:0000313" key="2">
    <source>
        <dbReference type="EMBL" id="KAF0040901.1"/>
    </source>
</evidence>
<dbReference type="EMBL" id="VEVO01000006">
    <property type="protein sequence ID" value="KAF0040901.1"/>
    <property type="molecule type" value="Genomic_DNA"/>
</dbReference>
<feature type="compositionally biased region" description="Polar residues" evidence="1">
    <location>
        <begin position="330"/>
        <end position="340"/>
    </location>
</feature>
<feature type="compositionally biased region" description="Polar residues" evidence="1">
    <location>
        <begin position="352"/>
        <end position="368"/>
    </location>
</feature>
<feature type="compositionally biased region" description="Polar residues" evidence="1">
    <location>
        <begin position="250"/>
        <end position="264"/>
    </location>
</feature>
<feature type="compositionally biased region" description="Basic and acidic residues" evidence="1">
    <location>
        <begin position="631"/>
        <end position="647"/>
    </location>
</feature>
<accession>A0A6A4TDF6</accession>
<comment type="caution">
    <text evidence="2">The sequence shown here is derived from an EMBL/GenBank/DDBJ whole genome shotgun (WGS) entry which is preliminary data.</text>
</comment>
<name>A0A6A4TDF6_SCOMX</name>
<organism evidence="2 3">
    <name type="scientific">Scophthalmus maximus</name>
    <name type="common">Turbot</name>
    <name type="synonym">Psetta maxima</name>
    <dbReference type="NCBI Taxonomy" id="52904"/>
    <lineage>
        <taxon>Eukaryota</taxon>
        <taxon>Metazoa</taxon>
        <taxon>Chordata</taxon>
        <taxon>Craniata</taxon>
        <taxon>Vertebrata</taxon>
        <taxon>Euteleostomi</taxon>
        <taxon>Actinopterygii</taxon>
        <taxon>Neopterygii</taxon>
        <taxon>Teleostei</taxon>
        <taxon>Neoteleostei</taxon>
        <taxon>Acanthomorphata</taxon>
        <taxon>Carangaria</taxon>
        <taxon>Pleuronectiformes</taxon>
        <taxon>Pleuronectoidei</taxon>
        <taxon>Scophthalmidae</taxon>
        <taxon>Scophthalmus</taxon>
    </lineage>
</organism>
<feature type="region of interest" description="Disordered" evidence="1">
    <location>
        <begin position="421"/>
        <end position="514"/>
    </location>
</feature>
<feature type="compositionally biased region" description="Basic residues" evidence="1">
    <location>
        <begin position="83"/>
        <end position="99"/>
    </location>
</feature>
<evidence type="ECO:0000313" key="3">
    <source>
        <dbReference type="Proteomes" id="UP000438429"/>
    </source>
</evidence>
<reference evidence="2 3" key="1">
    <citation type="submission" date="2019-06" db="EMBL/GenBank/DDBJ databases">
        <title>Draft genomes of female and male turbot (Scophthalmus maximus).</title>
        <authorList>
            <person name="Xu H."/>
            <person name="Xu X.-W."/>
            <person name="Shao C."/>
            <person name="Chen S."/>
        </authorList>
    </citation>
    <scope>NUCLEOTIDE SEQUENCE [LARGE SCALE GENOMIC DNA]</scope>
    <source>
        <strain evidence="2">Ysfricsl-2016a</strain>
        <tissue evidence="2">Blood</tissue>
    </source>
</reference>
<dbReference type="Proteomes" id="UP000438429">
    <property type="component" value="Unassembled WGS sequence"/>
</dbReference>
<evidence type="ECO:0000256" key="1">
    <source>
        <dbReference type="SAM" id="MobiDB-lite"/>
    </source>
</evidence>
<proteinExistence type="predicted"/>
<feature type="region of interest" description="Disordered" evidence="1">
    <location>
        <begin position="617"/>
        <end position="647"/>
    </location>
</feature>